<dbReference type="Proteomes" id="UP001153620">
    <property type="component" value="Chromosome 2"/>
</dbReference>
<organism evidence="1 2">
    <name type="scientific">Chironomus riparius</name>
    <dbReference type="NCBI Taxonomy" id="315576"/>
    <lineage>
        <taxon>Eukaryota</taxon>
        <taxon>Metazoa</taxon>
        <taxon>Ecdysozoa</taxon>
        <taxon>Arthropoda</taxon>
        <taxon>Hexapoda</taxon>
        <taxon>Insecta</taxon>
        <taxon>Pterygota</taxon>
        <taxon>Neoptera</taxon>
        <taxon>Endopterygota</taxon>
        <taxon>Diptera</taxon>
        <taxon>Nematocera</taxon>
        <taxon>Chironomoidea</taxon>
        <taxon>Chironomidae</taxon>
        <taxon>Chironominae</taxon>
        <taxon>Chironomus</taxon>
    </lineage>
</organism>
<evidence type="ECO:0000313" key="1">
    <source>
        <dbReference type="EMBL" id="CAG9803157.1"/>
    </source>
</evidence>
<evidence type="ECO:0000313" key="2">
    <source>
        <dbReference type="Proteomes" id="UP001153620"/>
    </source>
</evidence>
<proteinExistence type="predicted"/>
<reference evidence="1" key="2">
    <citation type="submission" date="2022-10" db="EMBL/GenBank/DDBJ databases">
        <authorList>
            <consortium name="ENA_rothamsted_submissions"/>
            <consortium name="culmorum"/>
            <person name="King R."/>
        </authorList>
    </citation>
    <scope>NUCLEOTIDE SEQUENCE</scope>
</reference>
<dbReference type="EMBL" id="OU895878">
    <property type="protein sequence ID" value="CAG9803157.1"/>
    <property type="molecule type" value="Genomic_DNA"/>
</dbReference>
<accession>A0A9N9RQX2</accession>
<dbReference type="AlphaFoldDB" id="A0A9N9RQX2"/>
<gene>
    <name evidence="1" type="ORF">CHIRRI_LOCUS6058</name>
</gene>
<name>A0A9N9RQX2_9DIPT</name>
<reference evidence="1" key="1">
    <citation type="submission" date="2022-01" db="EMBL/GenBank/DDBJ databases">
        <authorList>
            <person name="King R."/>
        </authorList>
    </citation>
    <scope>NUCLEOTIDE SEQUENCE</scope>
</reference>
<protein>
    <submittedName>
        <fullName evidence="1">Uncharacterized protein</fullName>
    </submittedName>
</protein>
<keyword evidence="2" id="KW-1185">Reference proteome</keyword>
<dbReference type="OrthoDB" id="7800053at2759"/>
<sequence>MVNDKAKGEPKNGLAISLLKLYFFSDFFLSDVGWSNYDGRVEIRNNLRHISLLTSLKHTPKEFTSI</sequence>